<dbReference type="Pfam" id="PF13360">
    <property type="entry name" value="PQQ_2"/>
    <property type="match status" value="1"/>
</dbReference>
<dbReference type="InterPro" id="IPR002372">
    <property type="entry name" value="PQQ_rpt_dom"/>
</dbReference>
<reference evidence="2" key="1">
    <citation type="submission" date="2012-09" db="EMBL/GenBank/DDBJ databases">
        <title>Metagenomic Characterization of a Microbial Community in Wastewater Detects High Levels of Antibiotic Resistance.</title>
        <authorList>
            <person name="Abrams M."/>
            <person name="Caldwell A."/>
            <person name="Vandaei E."/>
            <person name="Lee W."/>
            <person name="Perrott J."/>
            <person name="Khan S.Y."/>
            <person name="Ta J."/>
            <person name="Romero D."/>
            <person name="Nguyen V."/>
            <person name="Pourmand N."/>
            <person name="Ouverney C.C."/>
        </authorList>
    </citation>
    <scope>NUCLEOTIDE SEQUENCE</scope>
</reference>
<protein>
    <recommendedName>
        <fullName evidence="1">Pyrrolo-quinoline quinone repeat domain-containing protein</fullName>
    </recommendedName>
</protein>
<name>L7VRE8_9BACT</name>
<evidence type="ECO:0000259" key="1">
    <source>
        <dbReference type="Pfam" id="PF13360"/>
    </source>
</evidence>
<dbReference type="AlphaFoldDB" id="L7VRE8"/>
<proteinExistence type="predicted"/>
<dbReference type="InterPro" id="IPR011047">
    <property type="entry name" value="Quinoprotein_ADH-like_sf"/>
</dbReference>
<dbReference type="SUPFAM" id="SSF50998">
    <property type="entry name" value="Quinoprotein alcohol dehydrogenase-like"/>
    <property type="match status" value="1"/>
</dbReference>
<dbReference type="EMBL" id="JX649876">
    <property type="protein sequence ID" value="AGC71562.1"/>
    <property type="molecule type" value="Genomic_DNA"/>
</dbReference>
<evidence type="ECO:0000313" key="2">
    <source>
        <dbReference type="EMBL" id="AGC71562.1"/>
    </source>
</evidence>
<dbReference type="Gene3D" id="2.80.10.50">
    <property type="match status" value="1"/>
</dbReference>
<accession>L7VRE8</accession>
<sequence>MSRAHVAGLVAALLAGAAAGRAEWPLIWDFDGRGDDPVAARLGASGAAEGDLWVLLSSYAQGQVSPQAVLVRIAPDGGIVWTGEDPDLHRPQAMALRDDGTTLVVGREGTGIRVSAFDAAGTLAWSRSRSGVAADIALDGPQASPIWDASAAGGGAWRYPCGVGGDFAVLSFSAAGDPLPDVVWSLPAGEGRATSVLPRPDGGLLVAGMRDNVIPVGWWTVALDAAGAEVWKTFDDGGTNAGIFTGAFLLSADPVRLWADDETLCGVFSLRLWALDPATGAPLWNATWPPNDVPNCDSFTPDSVVLVGDRILAAGVGNVAGVGASFDPITLSFDAGNGAHQWARTFAGATTGIRAEVASPGGGALLASTLFPSPNPGPTPLWAAAWSRDGASCGAPRELLAARVNAALPVTATGSTSAALLVGYGFNFLGSSLEDLIVQRLEDPCAGLFLDGFESGGTGQWSAVQP</sequence>
<feature type="domain" description="Pyrrolo-quinoline quinone repeat" evidence="1">
    <location>
        <begin position="113"/>
        <end position="352"/>
    </location>
</feature>
<organism evidence="2">
    <name type="scientific">uncultured bacterium A1Q1_fos_517</name>
    <dbReference type="NCBI Taxonomy" id="1256582"/>
    <lineage>
        <taxon>Bacteria</taxon>
        <taxon>environmental samples</taxon>
    </lineage>
</organism>